<feature type="region of interest" description="Disordered" evidence="1">
    <location>
        <begin position="637"/>
        <end position="666"/>
    </location>
</feature>
<dbReference type="Proteomes" id="UP000265618">
    <property type="component" value="Unassembled WGS sequence"/>
</dbReference>
<accession>A0A9K3GKK1</accession>
<comment type="caution">
    <text evidence="2">The sequence shown here is derived from an EMBL/GenBank/DDBJ whole genome shotgun (WGS) entry which is preliminary data.</text>
</comment>
<protein>
    <submittedName>
        <fullName evidence="2">Uncharacterized protein</fullName>
    </submittedName>
</protein>
<feature type="non-terminal residue" evidence="2">
    <location>
        <position position="1"/>
    </location>
</feature>
<gene>
    <name evidence="2" type="ORF">KIPB_009343</name>
</gene>
<feature type="region of interest" description="Disordered" evidence="1">
    <location>
        <begin position="19"/>
        <end position="46"/>
    </location>
</feature>
<evidence type="ECO:0000313" key="3">
    <source>
        <dbReference type="Proteomes" id="UP000265618"/>
    </source>
</evidence>
<evidence type="ECO:0000256" key="1">
    <source>
        <dbReference type="SAM" id="MobiDB-lite"/>
    </source>
</evidence>
<evidence type="ECO:0000313" key="2">
    <source>
        <dbReference type="EMBL" id="GIQ87329.1"/>
    </source>
</evidence>
<feature type="compositionally biased region" description="Low complexity" evidence="1">
    <location>
        <begin position="20"/>
        <end position="40"/>
    </location>
</feature>
<keyword evidence="3" id="KW-1185">Reference proteome</keyword>
<sequence length="802" mass="86142">PVRLMQTGDQREMSLDIEAKAAQQAAQASTKKPKAGGTKPAKGDQFGFGTEITVNPFYGANSYVTLSVEFSEPLVRPTFETAFDTSMPQTEGEEGVPYPGVLSVLSSVPVPECLPVPVDESDRPRVRLTRMVKASLERVLRECVVPDAKEESDTETEVEDGGFFGDALSRTPCSDPSLRLDTAKALQHIRSEAFATELRAEMSPIVDAYLSDMGIGASESVARAHVQHQIQSELASLLRRTNPDYTYIRQERAEGEGEREADRAVTLGAALAASLDMEEVVSGYRLLRVSLERLWERDMGEVTPALVDMTSRVLRCGLRLDAASPSEESYAYEPIDIALYCLRTLAEQGKCPPPSLSLLVALLLSLDGTEAALGTALALVRAAIDPLERYEDAPTDTECPKWLLWTGLMHLYKVIRAAADASGGRVTSEGGPVFGGVEEKLCTSLAAARSAFLSHAGSAPCATFSALSVDTSAEWLLAQLSSWCTSRGVSITTPGSATSSDAPRPIPVLAGGVVRDPVPDARRKQTLDARCLSSKVLCAQQASSPNTTVLSACDRNTLSQLVKCPLYWVLRGLAGDGPEEHTASCIGHALGLRRLMRERGQGEDPFVSPVGYDLAKDTASLLLASLAVVRLVITADEEEEEGEDGQETRPEAGAVEAKDGLPAPPTMPSSLHLPLLRNLSSLILKTSPYHRVGLLLVALTAEEADERRSTLVRLLRVYPTCGAGWLLAALYESEDEGERAEGGETLPPRDETIAEYARRGVVHNGVQELMELGMGAVAVGVEDRLVNSELACVREMGSGLLQ</sequence>
<organism evidence="2 3">
    <name type="scientific">Kipferlia bialata</name>
    <dbReference type="NCBI Taxonomy" id="797122"/>
    <lineage>
        <taxon>Eukaryota</taxon>
        <taxon>Metamonada</taxon>
        <taxon>Carpediemonas-like organisms</taxon>
        <taxon>Kipferlia</taxon>
    </lineage>
</organism>
<dbReference type="AlphaFoldDB" id="A0A9K3GKK1"/>
<name>A0A9K3GKK1_9EUKA</name>
<dbReference type="EMBL" id="BDIP01003143">
    <property type="protein sequence ID" value="GIQ87329.1"/>
    <property type="molecule type" value="Genomic_DNA"/>
</dbReference>
<proteinExistence type="predicted"/>
<reference evidence="2 3" key="1">
    <citation type="journal article" date="2018" name="PLoS ONE">
        <title>The draft genome of Kipferlia bialata reveals reductive genome evolution in fornicate parasites.</title>
        <authorList>
            <person name="Tanifuji G."/>
            <person name="Takabayashi S."/>
            <person name="Kume K."/>
            <person name="Takagi M."/>
            <person name="Nakayama T."/>
            <person name="Kamikawa R."/>
            <person name="Inagaki Y."/>
            <person name="Hashimoto T."/>
        </authorList>
    </citation>
    <scope>NUCLEOTIDE SEQUENCE [LARGE SCALE GENOMIC DNA]</scope>
    <source>
        <strain evidence="2">NY0173</strain>
    </source>
</reference>